<gene>
    <name evidence="14" type="ORF">GCM10017044_17640</name>
</gene>
<name>A0A919ASN7_9PROT</name>
<organism evidence="14 15">
    <name type="scientific">Kordiimonas sediminis</name>
    <dbReference type="NCBI Taxonomy" id="1735581"/>
    <lineage>
        <taxon>Bacteria</taxon>
        <taxon>Pseudomonadati</taxon>
        <taxon>Pseudomonadota</taxon>
        <taxon>Alphaproteobacteria</taxon>
        <taxon>Kordiimonadales</taxon>
        <taxon>Kordiimonadaceae</taxon>
        <taxon>Kordiimonas</taxon>
    </lineage>
</organism>
<feature type="region of interest" description="Disordered" evidence="12">
    <location>
        <begin position="33"/>
        <end position="72"/>
    </location>
</feature>
<protein>
    <recommendedName>
        <fullName evidence="4">Type-4 uracil-DNA glycosylase</fullName>
        <ecNumber evidence="3">3.2.2.27</ecNumber>
    </recommendedName>
</protein>
<dbReference type="NCBIfam" id="TIGR00758">
    <property type="entry name" value="UDG_fam4"/>
    <property type="match status" value="1"/>
</dbReference>
<dbReference type="AlphaFoldDB" id="A0A919ASN7"/>
<reference evidence="14" key="1">
    <citation type="journal article" date="2014" name="Int. J. Syst. Evol. Microbiol.">
        <title>Complete genome sequence of Corynebacterium casei LMG S-19264T (=DSM 44701T), isolated from a smear-ripened cheese.</title>
        <authorList>
            <consortium name="US DOE Joint Genome Institute (JGI-PGF)"/>
            <person name="Walter F."/>
            <person name="Albersmeier A."/>
            <person name="Kalinowski J."/>
            <person name="Ruckert C."/>
        </authorList>
    </citation>
    <scope>NUCLEOTIDE SEQUENCE</scope>
    <source>
        <strain evidence="14">KCTC 42590</strain>
    </source>
</reference>
<sequence>MSQFSDHQTLDPATLLAWQVAMGADEAIDDMPVDRFAPAAQPQSAAGEPAFQPPNAVSQPPARERATQPRPVVAKPVQKMEGAGADVATQVAAAANTLEELQAAMEAFDGGLLKRSAKSTVFSDGVPGSDVMLIGEAPGAEEDQAGKPFIGPAGQFLDRMLASIGLDRAKNVYISNLVPWRPLGNRTPDPAIVSMCLPFIRRHIALAKPKVVVLVGGVSSQALLDTTNGIVSLRGKWRTIDIEGHNFDVLPTYHPAFLLRQPLKKRESWKDLLSVKEKLGLL</sequence>
<evidence type="ECO:0000256" key="3">
    <source>
        <dbReference type="ARBA" id="ARBA00012030"/>
    </source>
</evidence>
<dbReference type="EC" id="3.2.2.27" evidence="3"/>
<keyword evidence="15" id="KW-1185">Reference proteome</keyword>
<keyword evidence="10" id="KW-0411">Iron-sulfur</keyword>
<dbReference type="SMART" id="SM00987">
    <property type="entry name" value="UreE_C"/>
    <property type="match status" value="1"/>
</dbReference>
<evidence type="ECO:0000256" key="9">
    <source>
        <dbReference type="ARBA" id="ARBA00023004"/>
    </source>
</evidence>
<evidence type="ECO:0000256" key="10">
    <source>
        <dbReference type="ARBA" id="ARBA00023014"/>
    </source>
</evidence>
<evidence type="ECO:0000256" key="6">
    <source>
        <dbReference type="ARBA" id="ARBA00022723"/>
    </source>
</evidence>
<keyword evidence="11" id="KW-0234">DNA repair</keyword>
<keyword evidence="9" id="KW-0408">Iron</keyword>
<comment type="catalytic activity">
    <reaction evidence="1">
        <text>Hydrolyzes single-stranded DNA or mismatched double-stranded DNA and polynucleotides, releasing free uracil.</text>
        <dbReference type="EC" id="3.2.2.27"/>
    </reaction>
</comment>
<dbReference type="CDD" id="cd10030">
    <property type="entry name" value="UDG-F4_TTUDGA_SPO1dp_like"/>
    <property type="match status" value="1"/>
</dbReference>
<feature type="domain" description="Uracil-DNA glycosylase-like" evidence="13">
    <location>
        <begin position="122"/>
        <end position="273"/>
    </location>
</feature>
<evidence type="ECO:0000256" key="7">
    <source>
        <dbReference type="ARBA" id="ARBA00022763"/>
    </source>
</evidence>
<dbReference type="Proteomes" id="UP000630923">
    <property type="component" value="Unassembled WGS sequence"/>
</dbReference>
<dbReference type="EMBL" id="BNCI01000002">
    <property type="protein sequence ID" value="GHF23564.1"/>
    <property type="molecule type" value="Genomic_DNA"/>
</dbReference>
<evidence type="ECO:0000256" key="1">
    <source>
        <dbReference type="ARBA" id="ARBA00001400"/>
    </source>
</evidence>
<dbReference type="GO" id="GO:0004844">
    <property type="term" value="F:uracil DNA N-glycosylase activity"/>
    <property type="evidence" value="ECO:0007669"/>
    <property type="project" value="UniProtKB-EC"/>
</dbReference>
<dbReference type="PANTHER" id="PTHR33693:SF1">
    <property type="entry name" value="TYPE-4 URACIL-DNA GLYCOSYLASE"/>
    <property type="match status" value="1"/>
</dbReference>
<dbReference type="PANTHER" id="PTHR33693">
    <property type="entry name" value="TYPE-5 URACIL-DNA GLYCOSYLASE"/>
    <property type="match status" value="1"/>
</dbReference>
<evidence type="ECO:0000259" key="13">
    <source>
        <dbReference type="SMART" id="SM00986"/>
    </source>
</evidence>
<proteinExistence type="inferred from homology"/>
<dbReference type="SUPFAM" id="SSF52141">
    <property type="entry name" value="Uracil-DNA glycosylase-like"/>
    <property type="match status" value="1"/>
</dbReference>
<dbReference type="InterPro" id="IPR051536">
    <property type="entry name" value="UDG_Type-4/5"/>
</dbReference>
<dbReference type="Gene3D" id="3.40.470.10">
    <property type="entry name" value="Uracil-DNA glycosylase-like domain"/>
    <property type="match status" value="1"/>
</dbReference>
<keyword evidence="8" id="KW-0378">Hydrolase</keyword>
<dbReference type="GO" id="GO:0051539">
    <property type="term" value="F:4 iron, 4 sulfur cluster binding"/>
    <property type="evidence" value="ECO:0007669"/>
    <property type="project" value="UniProtKB-KW"/>
</dbReference>
<comment type="caution">
    <text evidence="14">The sequence shown here is derived from an EMBL/GenBank/DDBJ whole genome shotgun (WGS) entry which is preliminary data.</text>
</comment>
<accession>A0A919ASN7</accession>
<evidence type="ECO:0000256" key="12">
    <source>
        <dbReference type="SAM" id="MobiDB-lite"/>
    </source>
</evidence>
<evidence type="ECO:0000313" key="14">
    <source>
        <dbReference type="EMBL" id="GHF23564.1"/>
    </source>
</evidence>
<keyword evidence="7" id="KW-0227">DNA damage</keyword>
<dbReference type="InterPro" id="IPR005273">
    <property type="entry name" value="Ura-DNA_glyco_family4"/>
</dbReference>
<evidence type="ECO:0000256" key="8">
    <source>
        <dbReference type="ARBA" id="ARBA00022801"/>
    </source>
</evidence>
<dbReference type="InterPro" id="IPR036895">
    <property type="entry name" value="Uracil-DNA_glycosylase-like_sf"/>
</dbReference>
<evidence type="ECO:0000256" key="2">
    <source>
        <dbReference type="ARBA" id="ARBA00006521"/>
    </source>
</evidence>
<dbReference type="SMART" id="SM00986">
    <property type="entry name" value="UDG"/>
    <property type="match status" value="1"/>
</dbReference>
<reference evidence="14" key="2">
    <citation type="submission" date="2020-09" db="EMBL/GenBank/DDBJ databases">
        <authorList>
            <person name="Sun Q."/>
            <person name="Kim S."/>
        </authorList>
    </citation>
    <scope>NUCLEOTIDE SEQUENCE</scope>
    <source>
        <strain evidence="14">KCTC 42590</strain>
    </source>
</reference>
<evidence type="ECO:0000256" key="5">
    <source>
        <dbReference type="ARBA" id="ARBA00022485"/>
    </source>
</evidence>
<keyword evidence="6" id="KW-0479">Metal-binding</keyword>
<evidence type="ECO:0000313" key="15">
    <source>
        <dbReference type="Proteomes" id="UP000630923"/>
    </source>
</evidence>
<dbReference type="GO" id="GO:0046872">
    <property type="term" value="F:metal ion binding"/>
    <property type="evidence" value="ECO:0007669"/>
    <property type="project" value="UniProtKB-KW"/>
</dbReference>
<dbReference type="GO" id="GO:0006281">
    <property type="term" value="P:DNA repair"/>
    <property type="evidence" value="ECO:0007669"/>
    <property type="project" value="UniProtKB-KW"/>
</dbReference>
<comment type="similarity">
    <text evidence="2">Belongs to the uracil-DNA glycosylase (UDG) superfamily. Type 4 (UDGa) family.</text>
</comment>
<dbReference type="InterPro" id="IPR005122">
    <property type="entry name" value="Uracil-DNA_glycosylase-like"/>
</dbReference>
<evidence type="ECO:0000256" key="11">
    <source>
        <dbReference type="ARBA" id="ARBA00023204"/>
    </source>
</evidence>
<keyword evidence="5" id="KW-0004">4Fe-4S</keyword>
<dbReference type="Pfam" id="PF03167">
    <property type="entry name" value="UDG"/>
    <property type="match status" value="1"/>
</dbReference>
<evidence type="ECO:0000256" key="4">
    <source>
        <dbReference type="ARBA" id="ARBA00019403"/>
    </source>
</evidence>